<dbReference type="RefSeq" id="WP_194183968.1">
    <property type="nucleotide sequence ID" value="NZ_JADGIK010000016.1"/>
</dbReference>
<evidence type="ECO:0000313" key="3">
    <source>
        <dbReference type="EMBL" id="MBF0598383.1"/>
    </source>
</evidence>
<dbReference type="Pfam" id="PF00326">
    <property type="entry name" value="Peptidase_S9"/>
    <property type="match status" value="1"/>
</dbReference>
<dbReference type="EMBL" id="JADGIK010000016">
    <property type="protein sequence ID" value="MBF0598383.1"/>
    <property type="molecule type" value="Genomic_DNA"/>
</dbReference>
<evidence type="ECO:0000313" key="4">
    <source>
        <dbReference type="Proteomes" id="UP000608754"/>
    </source>
</evidence>
<dbReference type="Gene3D" id="3.40.50.1820">
    <property type="entry name" value="alpha/beta hydrolase"/>
    <property type="match status" value="1"/>
</dbReference>
<sequence>MIIVLLLVPVMTFSQNLEQYKYFLHHTDNKGDNLFYYRKNVTANQFDLCISNSKKNKCFENINKDKTIILENESFIIDKNGTYIYYENFDSDEVELLGYQELYVFKKRLIGKLKDNNEYVIMDNKLNILTNLVAENAIIKPAIFNGLYFTEKHPNNKLLDLKFYDLEKGQIEIITTYDSMASVKEINGFLNISTNTNHLIIDLINRNRVIQTVDFSKSIKYINSISDSVLVIKTNNRVENTQNIKPDYELWNTSEKLLYTDLSKKETLTNTSESTFIFNSVKNKLVEIPNFDHTNSMYANNQQYFLGLDKDKWFTYSKYYKEADVYVYDFIRNQKELIIEKFELLPNSIVLSPYSRKLLYFKDKDWYCYDVDQGKSFNLTQGNLVFEEEDKYRNDQSLIKPYWLSDKMNVLIIHRNKAFIIDLDKYKIRYKFDNDDYNKIALEDRFYNADRMIDIDKNIYLVGYRDVGSTIFKLQNYSLINVLKNEMKNYNLLPYSKGFYNIVEDNLIYPSIQKYTLKNKNIKVIYKNEENNYELKKPLFVSFKDSSGVTFKGILYFPKNYNPEKIYPTVFHIYDKQSYLYNNFLYHNYGDDNGLNLLHLLNNGYMVFLPDLHFIDGIPAISAVNSLNKYIDYFKENLKSVDSNKLGIIGISFGGYLTNFIVGNNSNFKAAVSGSGISNLISFYNSINNSFNMPRFSMLEDNQIRMKSSFYDDKMRYFNQSPIHFSDKVNTPLLLWAGKNDNHVDWNNSLEMFLSLKRLDKPAKLILFTDENHVLKEEKNKRVLRDMALEWFNSYLK</sequence>
<dbReference type="SUPFAM" id="SSF69304">
    <property type="entry name" value="Tricorn protease N-terminal domain"/>
    <property type="match status" value="1"/>
</dbReference>
<protein>
    <submittedName>
        <fullName evidence="3">Prolyl oligopeptidase family serine peptidase</fullName>
    </submittedName>
</protein>
<proteinExistence type="predicted"/>
<name>A0A8J7FZ98_9FLAO</name>
<dbReference type="GO" id="GO:0006508">
    <property type="term" value="P:proteolysis"/>
    <property type="evidence" value="ECO:0007669"/>
    <property type="project" value="InterPro"/>
</dbReference>
<organism evidence="3 4">
    <name type="scientific">Faecalibacter rhinopitheci</name>
    <dbReference type="NCBI Taxonomy" id="2779678"/>
    <lineage>
        <taxon>Bacteria</taxon>
        <taxon>Pseudomonadati</taxon>
        <taxon>Bacteroidota</taxon>
        <taxon>Flavobacteriia</taxon>
        <taxon>Flavobacteriales</taxon>
        <taxon>Weeksellaceae</taxon>
        <taxon>Faecalibacter</taxon>
    </lineage>
</organism>
<dbReference type="InterPro" id="IPR029058">
    <property type="entry name" value="AB_hydrolase_fold"/>
</dbReference>
<dbReference type="GO" id="GO:0004252">
    <property type="term" value="F:serine-type endopeptidase activity"/>
    <property type="evidence" value="ECO:0007669"/>
    <property type="project" value="TreeGrafter"/>
</dbReference>
<dbReference type="SUPFAM" id="SSF53474">
    <property type="entry name" value="alpha/beta-Hydrolases"/>
    <property type="match status" value="1"/>
</dbReference>
<comment type="caution">
    <text evidence="3">The sequence shown here is derived from an EMBL/GenBank/DDBJ whole genome shotgun (WGS) entry which is preliminary data.</text>
</comment>
<dbReference type="AlphaFoldDB" id="A0A8J7FZ98"/>
<dbReference type="PANTHER" id="PTHR42776:SF27">
    <property type="entry name" value="DIPEPTIDYL PEPTIDASE FAMILY MEMBER 6"/>
    <property type="match status" value="1"/>
</dbReference>
<evidence type="ECO:0000259" key="2">
    <source>
        <dbReference type="Pfam" id="PF00326"/>
    </source>
</evidence>
<reference evidence="3" key="1">
    <citation type="submission" date="2020-10" db="EMBL/GenBank/DDBJ databases">
        <authorList>
            <person name="Lu T."/>
            <person name="Wang Q."/>
            <person name="Han X."/>
        </authorList>
    </citation>
    <scope>NUCLEOTIDE SEQUENCE</scope>
    <source>
        <strain evidence="3">WQ 117</strain>
    </source>
</reference>
<accession>A0A8J7FZ98</accession>
<dbReference type="PANTHER" id="PTHR42776">
    <property type="entry name" value="SERINE PEPTIDASE S9 FAMILY MEMBER"/>
    <property type="match status" value="1"/>
</dbReference>
<evidence type="ECO:0000256" key="1">
    <source>
        <dbReference type="ARBA" id="ARBA00022801"/>
    </source>
</evidence>
<dbReference type="InterPro" id="IPR001375">
    <property type="entry name" value="Peptidase_S9_cat"/>
</dbReference>
<feature type="domain" description="Peptidase S9 prolyl oligopeptidase catalytic" evidence="2">
    <location>
        <begin position="629"/>
        <end position="797"/>
    </location>
</feature>
<dbReference type="Proteomes" id="UP000608754">
    <property type="component" value="Unassembled WGS sequence"/>
</dbReference>
<keyword evidence="1" id="KW-0378">Hydrolase</keyword>
<gene>
    <name evidence="3" type="ORF">IM532_13180</name>
</gene>
<keyword evidence="4" id="KW-1185">Reference proteome</keyword>